<keyword evidence="3" id="KW-1185">Reference proteome</keyword>
<accession>A0A8A4TJG1</accession>
<name>A0A8A4TJG1_SULCO</name>
<keyword evidence="1" id="KW-0472">Membrane</keyword>
<sequence length="137" mass="14584">MKNNILALGACAILALIITLPLEWAILPGQKVTGLSGSISFELFTLSLKVPFWLAVVAGVVGVSLDLLNFMKVTRLSSPYSIILLLFAALCILAAIIVTLFAGNAKFAIGLFIAIFGVCLGFKFAFDCRTTATELID</sequence>
<dbReference type="Proteomes" id="UP000663929">
    <property type="component" value="Chromosome"/>
</dbReference>
<keyword evidence="1" id="KW-1133">Transmembrane helix</keyword>
<feature type="transmembrane region" description="Helical" evidence="1">
    <location>
        <begin position="49"/>
        <end position="68"/>
    </location>
</feature>
<feature type="transmembrane region" description="Helical" evidence="1">
    <location>
        <begin position="80"/>
        <end position="101"/>
    </location>
</feature>
<organism evidence="2 3">
    <name type="scientific">Sulfidibacter corallicola</name>
    <dbReference type="NCBI Taxonomy" id="2818388"/>
    <lineage>
        <taxon>Bacteria</taxon>
        <taxon>Pseudomonadati</taxon>
        <taxon>Acidobacteriota</taxon>
        <taxon>Holophagae</taxon>
        <taxon>Acanthopleuribacterales</taxon>
        <taxon>Acanthopleuribacteraceae</taxon>
        <taxon>Sulfidibacter</taxon>
    </lineage>
</organism>
<evidence type="ECO:0000313" key="2">
    <source>
        <dbReference type="EMBL" id="QTD48938.1"/>
    </source>
</evidence>
<keyword evidence="1" id="KW-0812">Transmembrane</keyword>
<feature type="transmembrane region" description="Helical" evidence="1">
    <location>
        <begin position="107"/>
        <end position="126"/>
    </location>
</feature>
<dbReference type="RefSeq" id="WP_237378587.1">
    <property type="nucleotide sequence ID" value="NZ_CP071793.1"/>
</dbReference>
<dbReference type="AlphaFoldDB" id="A0A8A4TJG1"/>
<evidence type="ECO:0000256" key="1">
    <source>
        <dbReference type="SAM" id="Phobius"/>
    </source>
</evidence>
<dbReference type="EMBL" id="CP071793">
    <property type="protein sequence ID" value="QTD48938.1"/>
    <property type="molecule type" value="Genomic_DNA"/>
</dbReference>
<proteinExistence type="predicted"/>
<reference evidence="2" key="1">
    <citation type="submission" date="2021-03" db="EMBL/GenBank/DDBJ databases">
        <title>Acanthopleuribacteraceae sp. M133.</title>
        <authorList>
            <person name="Wang G."/>
        </authorList>
    </citation>
    <scope>NUCLEOTIDE SEQUENCE</scope>
    <source>
        <strain evidence="2">M133</strain>
    </source>
</reference>
<dbReference type="KEGG" id="scor:J3U87_25420"/>
<evidence type="ECO:0000313" key="3">
    <source>
        <dbReference type="Proteomes" id="UP000663929"/>
    </source>
</evidence>
<protein>
    <submittedName>
        <fullName evidence="2">Uncharacterized protein</fullName>
    </submittedName>
</protein>
<gene>
    <name evidence="2" type="ORF">J3U87_25420</name>
</gene>